<dbReference type="PANTHER" id="PTHR42862:SF1">
    <property type="entry name" value="DELTA-1-PYRROLINE-5-CARBOXYLATE DEHYDROGENASE 2, ISOFORM A-RELATED"/>
    <property type="match status" value="1"/>
</dbReference>
<gene>
    <name evidence="7" type="ordered locus">AciPR4_3365</name>
</gene>
<dbReference type="FunFam" id="3.40.309.10:FF:000005">
    <property type="entry name" value="1-pyrroline-5-carboxylate dehydrogenase 1"/>
    <property type="match status" value="1"/>
</dbReference>
<dbReference type="InterPro" id="IPR016160">
    <property type="entry name" value="Ald_DH_CS_CYS"/>
</dbReference>
<dbReference type="SUPFAM" id="SSF53720">
    <property type="entry name" value="ALDH-like"/>
    <property type="match status" value="1"/>
</dbReference>
<evidence type="ECO:0000256" key="3">
    <source>
        <dbReference type="ARBA" id="ARBA00023002"/>
    </source>
</evidence>
<dbReference type="NCBIfam" id="TIGR01237">
    <property type="entry name" value="D1pyr5carbox2"/>
    <property type="match status" value="1"/>
</dbReference>
<dbReference type="Gene3D" id="3.40.605.10">
    <property type="entry name" value="Aldehyde Dehydrogenase, Chain A, domain 1"/>
    <property type="match status" value="1"/>
</dbReference>
<dbReference type="CDD" id="cd07124">
    <property type="entry name" value="ALDH_PutA-P5CDH-RocA"/>
    <property type="match status" value="1"/>
</dbReference>
<dbReference type="InterPro" id="IPR016162">
    <property type="entry name" value="Ald_DH_N"/>
</dbReference>
<dbReference type="GO" id="GO:0009898">
    <property type="term" value="C:cytoplasmic side of plasma membrane"/>
    <property type="evidence" value="ECO:0007669"/>
    <property type="project" value="TreeGrafter"/>
</dbReference>
<dbReference type="GO" id="GO:0004657">
    <property type="term" value="F:proline dehydrogenase activity"/>
    <property type="evidence" value="ECO:0007669"/>
    <property type="project" value="UniProtKB-ARBA"/>
</dbReference>
<dbReference type="eggNOG" id="COG1012">
    <property type="taxonomic scope" value="Bacteria"/>
</dbReference>
<dbReference type="GO" id="GO:0010133">
    <property type="term" value="P:L-proline catabolic process to L-glutamate"/>
    <property type="evidence" value="ECO:0007669"/>
    <property type="project" value="TreeGrafter"/>
</dbReference>
<name>E8V8T2_TERSS</name>
<dbReference type="EC" id="1.2.1.88" evidence="2"/>
<sequence length="530" mass="56602">MCTILDMTTSANTSLPVFANEPFCDFSDAKIAQQMREAIQHAESRLTAEKYPLVLNGEEKTTKTEIVSVNPARPSQTIGVYASADASHVPSAVASASKAFASWSAQSTEKRADLLLRAASLLRERKMEFNAWLVLEAGKNWGEADADTAEAIDFLEYYALQAIQLAHAKPSIQYPGEENQLVYLPLGVGAVLPPWNFPLAIMAGMTCAAIVMGNTVVLKPSPLTPTIALRFVELLLECGLPEGVVTLCQGGPEFGDALVGHPEVQFIAFTGSKKVGLHIHAKAAQTQPGQRGIKRTILELGGKDGIIVDADADLESAANGVVASAFGFNGQKCSACSRVIVDQSVHDEFVEMLKTRVAALAQGDPVENFATGPVANDAAYDRVLGYIQDGATRGTIVAGGHAKTKPEDGYYIEPTVITGLTSSDRLCQEEIFGPVLTVIAAKDFDDALRIANDTEYGLTGAIYSSSEEKLHRAAREFHVGNLYFNRKCTGAMVGAHPFGGFKMSGTDSKAGGPDYLHLFSQAKSIARKLA</sequence>
<evidence type="ECO:0000259" key="6">
    <source>
        <dbReference type="Pfam" id="PF00171"/>
    </source>
</evidence>
<protein>
    <recommendedName>
        <fullName evidence="2">L-glutamate gamma-semialdehyde dehydrogenase</fullName>
        <ecNumber evidence="2">1.2.1.88</ecNumber>
    </recommendedName>
</protein>
<feature type="domain" description="Aldehyde dehydrogenase" evidence="6">
    <location>
        <begin position="62"/>
        <end position="525"/>
    </location>
</feature>
<dbReference type="EMBL" id="CP002467">
    <property type="protein sequence ID" value="ADV84119.1"/>
    <property type="molecule type" value="Genomic_DNA"/>
</dbReference>
<keyword evidence="3" id="KW-0560">Oxidoreductase</keyword>
<dbReference type="PANTHER" id="PTHR42862">
    <property type="entry name" value="DELTA-1-PYRROLINE-5-CARBOXYLATE DEHYDROGENASE 1, ISOFORM A-RELATED"/>
    <property type="match status" value="1"/>
</dbReference>
<dbReference type="InterPro" id="IPR015590">
    <property type="entry name" value="Aldehyde_DH_dom"/>
</dbReference>
<evidence type="ECO:0000256" key="2">
    <source>
        <dbReference type="ARBA" id="ARBA00012884"/>
    </source>
</evidence>
<reference evidence="7 8" key="1">
    <citation type="journal article" date="2012" name="Stand. Genomic Sci.">
        <title>Complete genome sequence of Terriglobus saanensis type strain SP1PR4(T), an Acidobacteria from tundra soil.</title>
        <authorList>
            <person name="Rawat S.R."/>
            <person name="Mannisto M.K."/>
            <person name="Starovoytov V."/>
            <person name="Goodwin L."/>
            <person name="Nolan M."/>
            <person name="Hauser L."/>
            <person name="Land M."/>
            <person name="Davenport K.W."/>
            <person name="Woyke T."/>
            <person name="Haggblom M.M."/>
        </authorList>
    </citation>
    <scope>NUCLEOTIDE SEQUENCE</scope>
    <source>
        <strain evidence="8">ATCC BAA-1853 / DSM 23119 / SP1PR4</strain>
    </source>
</reference>
<evidence type="ECO:0000256" key="1">
    <source>
        <dbReference type="ARBA" id="ARBA00004786"/>
    </source>
</evidence>
<dbReference type="InterPro" id="IPR005932">
    <property type="entry name" value="RocA"/>
</dbReference>
<dbReference type="InterPro" id="IPR050485">
    <property type="entry name" value="Proline_metab_enzyme"/>
</dbReference>
<evidence type="ECO:0000256" key="5">
    <source>
        <dbReference type="ARBA" id="ARBA00048142"/>
    </source>
</evidence>
<dbReference type="InterPro" id="IPR016161">
    <property type="entry name" value="Ald_DH/histidinol_DH"/>
</dbReference>
<dbReference type="HOGENOM" id="CLU_005391_0_0_0"/>
<accession>E8V8T2</accession>
<dbReference type="GO" id="GO:0003842">
    <property type="term" value="F:L-glutamate gamma-semialdehyde dehydrogenase activity"/>
    <property type="evidence" value="ECO:0007669"/>
    <property type="project" value="UniProtKB-EC"/>
</dbReference>
<dbReference type="Pfam" id="PF00171">
    <property type="entry name" value="Aldedh"/>
    <property type="match status" value="1"/>
</dbReference>
<dbReference type="KEGG" id="tsa:AciPR4_3365"/>
<keyword evidence="4" id="KW-0520">NAD</keyword>
<dbReference type="STRING" id="401053.AciPR4_3365"/>
<dbReference type="PROSITE" id="PS00070">
    <property type="entry name" value="ALDEHYDE_DEHYDR_CYS"/>
    <property type="match status" value="1"/>
</dbReference>
<dbReference type="AlphaFoldDB" id="E8V8T2"/>
<evidence type="ECO:0000313" key="7">
    <source>
        <dbReference type="EMBL" id="ADV84119.1"/>
    </source>
</evidence>
<dbReference type="InterPro" id="IPR016163">
    <property type="entry name" value="Ald_DH_C"/>
</dbReference>
<organism evidence="7 8">
    <name type="scientific">Terriglobus saanensis (strain ATCC BAA-1853 / DSM 23119 / SP1PR4)</name>
    <dbReference type="NCBI Taxonomy" id="401053"/>
    <lineage>
        <taxon>Bacteria</taxon>
        <taxon>Pseudomonadati</taxon>
        <taxon>Acidobacteriota</taxon>
        <taxon>Terriglobia</taxon>
        <taxon>Terriglobales</taxon>
        <taxon>Acidobacteriaceae</taxon>
        <taxon>Terriglobus</taxon>
    </lineage>
</organism>
<evidence type="ECO:0000256" key="4">
    <source>
        <dbReference type="ARBA" id="ARBA00023027"/>
    </source>
</evidence>
<dbReference type="NCBIfam" id="NF002852">
    <property type="entry name" value="PRK03137.1"/>
    <property type="match status" value="1"/>
</dbReference>
<comment type="pathway">
    <text evidence="1">Amino-acid degradation; L-proline degradation into L-glutamate; L-glutamate from L-proline: step 2/2.</text>
</comment>
<dbReference type="Gene3D" id="3.40.309.10">
    <property type="entry name" value="Aldehyde Dehydrogenase, Chain A, domain 2"/>
    <property type="match status" value="1"/>
</dbReference>
<keyword evidence="8" id="KW-1185">Reference proteome</keyword>
<comment type="catalytic activity">
    <reaction evidence="5">
        <text>L-glutamate 5-semialdehyde + NAD(+) + H2O = L-glutamate + NADH + 2 H(+)</text>
        <dbReference type="Rhea" id="RHEA:30235"/>
        <dbReference type="ChEBI" id="CHEBI:15377"/>
        <dbReference type="ChEBI" id="CHEBI:15378"/>
        <dbReference type="ChEBI" id="CHEBI:29985"/>
        <dbReference type="ChEBI" id="CHEBI:57540"/>
        <dbReference type="ChEBI" id="CHEBI:57945"/>
        <dbReference type="ChEBI" id="CHEBI:58066"/>
        <dbReference type="EC" id="1.2.1.88"/>
    </reaction>
</comment>
<proteinExistence type="predicted"/>
<evidence type="ECO:0000313" key="8">
    <source>
        <dbReference type="Proteomes" id="UP000006844"/>
    </source>
</evidence>
<dbReference type="Proteomes" id="UP000006844">
    <property type="component" value="Chromosome"/>
</dbReference>